<reference evidence="2 3" key="1">
    <citation type="journal article" date="2024" name="Nat. Commun.">
        <title>Phylogenomics reveals the evolutionary origins of lichenization in chlorophyte algae.</title>
        <authorList>
            <person name="Puginier C."/>
            <person name="Libourel C."/>
            <person name="Otte J."/>
            <person name="Skaloud P."/>
            <person name="Haon M."/>
            <person name="Grisel S."/>
            <person name="Petersen M."/>
            <person name="Berrin J.G."/>
            <person name="Delaux P.M."/>
            <person name="Dal Grande F."/>
            <person name="Keller J."/>
        </authorList>
    </citation>
    <scope>NUCLEOTIDE SEQUENCE [LARGE SCALE GENOMIC DNA]</scope>
    <source>
        <strain evidence="2 3">SAG 2523</strain>
    </source>
</reference>
<gene>
    <name evidence="2" type="ORF">WJX84_005668</name>
</gene>
<dbReference type="AlphaFoldDB" id="A0AAW1TG27"/>
<feature type="region of interest" description="Disordered" evidence="1">
    <location>
        <begin position="20"/>
        <end position="39"/>
    </location>
</feature>
<dbReference type="Proteomes" id="UP001485043">
    <property type="component" value="Unassembled WGS sequence"/>
</dbReference>
<name>A0AAW1TG27_9CHLO</name>
<organism evidence="2 3">
    <name type="scientific">Apatococcus fuscideae</name>
    <dbReference type="NCBI Taxonomy" id="2026836"/>
    <lineage>
        <taxon>Eukaryota</taxon>
        <taxon>Viridiplantae</taxon>
        <taxon>Chlorophyta</taxon>
        <taxon>core chlorophytes</taxon>
        <taxon>Trebouxiophyceae</taxon>
        <taxon>Chlorellales</taxon>
        <taxon>Chlorellaceae</taxon>
        <taxon>Apatococcus</taxon>
    </lineage>
</organism>
<keyword evidence="3" id="KW-1185">Reference proteome</keyword>
<comment type="caution">
    <text evidence="2">The sequence shown here is derived from an EMBL/GenBank/DDBJ whole genome shotgun (WGS) entry which is preliminary data.</text>
</comment>
<dbReference type="EMBL" id="JALJOV010000031">
    <property type="protein sequence ID" value="KAK9868388.1"/>
    <property type="molecule type" value="Genomic_DNA"/>
</dbReference>
<protein>
    <submittedName>
        <fullName evidence="2">Uncharacterized protein</fullName>
    </submittedName>
</protein>
<accession>A0AAW1TG27</accession>
<evidence type="ECO:0000256" key="1">
    <source>
        <dbReference type="SAM" id="MobiDB-lite"/>
    </source>
</evidence>
<sequence>MYERLPAAYFATQLRIPAPAEAASQPTGGQLRETCGHQSHGRVVPTVHTAAMQAPPDATKTTIDLEHTEFSGEYCLPGSLQQQWSQSQGSGG</sequence>
<evidence type="ECO:0000313" key="3">
    <source>
        <dbReference type="Proteomes" id="UP001485043"/>
    </source>
</evidence>
<evidence type="ECO:0000313" key="2">
    <source>
        <dbReference type="EMBL" id="KAK9868388.1"/>
    </source>
</evidence>
<proteinExistence type="predicted"/>